<evidence type="ECO:0000313" key="6">
    <source>
        <dbReference type="Proteomes" id="UP001139207"/>
    </source>
</evidence>
<evidence type="ECO:0000259" key="4">
    <source>
        <dbReference type="PROSITE" id="PS50995"/>
    </source>
</evidence>
<feature type="domain" description="HTH marR-type" evidence="4">
    <location>
        <begin position="28"/>
        <end position="163"/>
    </location>
</feature>
<dbReference type="SMART" id="SM00347">
    <property type="entry name" value="HTH_MARR"/>
    <property type="match status" value="1"/>
</dbReference>
<keyword evidence="1" id="KW-0805">Transcription regulation</keyword>
<evidence type="ECO:0000256" key="3">
    <source>
        <dbReference type="ARBA" id="ARBA00023163"/>
    </source>
</evidence>
<dbReference type="InterPro" id="IPR036388">
    <property type="entry name" value="WH-like_DNA-bd_sf"/>
</dbReference>
<dbReference type="SUPFAM" id="SSF46785">
    <property type="entry name" value="Winged helix' DNA-binding domain"/>
    <property type="match status" value="1"/>
</dbReference>
<organism evidence="5 6">
    <name type="scientific">Corynebacterium kalidii</name>
    <dbReference type="NCBI Taxonomy" id="2931982"/>
    <lineage>
        <taxon>Bacteria</taxon>
        <taxon>Bacillati</taxon>
        <taxon>Actinomycetota</taxon>
        <taxon>Actinomycetes</taxon>
        <taxon>Mycobacteriales</taxon>
        <taxon>Corynebacteriaceae</taxon>
        <taxon>Corynebacterium</taxon>
    </lineage>
</organism>
<dbReference type="InterPro" id="IPR036390">
    <property type="entry name" value="WH_DNA-bd_sf"/>
</dbReference>
<name>A0A9X1WHP3_9CORY</name>
<proteinExistence type="predicted"/>
<keyword evidence="6" id="KW-1185">Reference proteome</keyword>
<dbReference type="Proteomes" id="UP001139207">
    <property type="component" value="Unassembled WGS sequence"/>
</dbReference>
<keyword evidence="2" id="KW-0238">DNA-binding</keyword>
<sequence>MSSEETPDYVDGIIAQWARVEPGLDVSPLRVFGRLHRAYLLYSHIISETFDEYGINQAGFDVLASLKRTGPDATVTPTELATQSLVTSGGVSLRLNRLEDAGLVERIRGRQDRRAVGVRLTEKGDELVSRVARHHFAREAELLSDLSDDEQRVLSDLLRRLFHSLNAGQAPA</sequence>
<accession>A0A9X1WHP3</accession>
<dbReference type="PROSITE" id="PS50995">
    <property type="entry name" value="HTH_MARR_2"/>
    <property type="match status" value="1"/>
</dbReference>
<dbReference type="EMBL" id="JALIEA010000013">
    <property type="protein sequence ID" value="MCJ7858756.1"/>
    <property type="molecule type" value="Genomic_DNA"/>
</dbReference>
<dbReference type="PANTHER" id="PTHR42756">
    <property type="entry name" value="TRANSCRIPTIONAL REGULATOR, MARR"/>
    <property type="match status" value="1"/>
</dbReference>
<evidence type="ECO:0000313" key="5">
    <source>
        <dbReference type="EMBL" id="MCJ7858756.1"/>
    </source>
</evidence>
<dbReference type="PRINTS" id="PR00598">
    <property type="entry name" value="HTHMARR"/>
</dbReference>
<reference evidence="5" key="1">
    <citation type="submission" date="2022-04" db="EMBL/GenBank/DDBJ databases">
        <title>Corynebacterium kalidii LD5P10.</title>
        <authorList>
            <person name="Sun J.Q."/>
        </authorList>
    </citation>
    <scope>NUCLEOTIDE SEQUENCE</scope>
    <source>
        <strain evidence="5">LD5P10</strain>
    </source>
</reference>
<evidence type="ECO:0000256" key="1">
    <source>
        <dbReference type="ARBA" id="ARBA00023015"/>
    </source>
</evidence>
<dbReference type="RefSeq" id="WP_244804495.1">
    <property type="nucleotide sequence ID" value="NZ_JALIEA010000013.1"/>
</dbReference>
<comment type="caution">
    <text evidence="5">The sequence shown here is derived from an EMBL/GenBank/DDBJ whole genome shotgun (WGS) entry which is preliminary data.</text>
</comment>
<dbReference type="Gene3D" id="1.10.10.10">
    <property type="entry name" value="Winged helix-like DNA-binding domain superfamily/Winged helix DNA-binding domain"/>
    <property type="match status" value="1"/>
</dbReference>
<dbReference type="Pfam" id="PF12802">
    <property type="entry name" value="MarR_2"/>
    <property type="match status" value="1"/>
</dbReference>
<dbReference type="InterPro" id="IPR000835">
    <property type="entry name" value="HTH_MarR-typ"/>
</dbReference>
<dbReference type="PANTHER" id="PTHR42756:SF1">
    <property type="entry name" value="TRANSCRIPTIONAL REPRESSOR OF EMRAB OPERON"/>
    <property type="match status" value="1"/>
</dbReference>
<protein>
    <submittedName>
        <fullName evidence="5">MarR family transcriptional regulator</fullName>
    </submittedName>
</protein>
<evidence type="ECO:0000256" key="2">
    <source>
        <dbReference type="ARBA" id="ARBA00023125"/>
    </source>
</evidence>
<dbReference type="AlphaFoldDB" id="A0A9X1WHP3"/>
<dbReference type="GO" id="GO:0003700">
    <property type="term" value="F:DNA-binding transcription factor activity"/>
    <property type="evidence" value="ECO:0007669"/>
    <property type="project" value="InterPro"/>
</dbReference>
<gene>
    <name evidence="5" type="ORF">MUN33_08500</name>
</gene>
<keyword evidence="3" id="KW-0804">Transcription</keyword>
<dbReference type="GO" id="GO:0003677">
    <property type="term" value="F:DNA binding"/>
    <property type="evidence" value="ECO:0007669"/>
    <property type="project" value="UniProtKB-KW"/>
</dbReference>